<protein>
    <submittedName>
        <fullName evidence="2">Uncharacterized protein</fullName>
    </submittedName>
</protein>
<proteinExistence type="predicted"/>
<feature type="region of interest" description="Disordered" evidence="1">
    <location>
        <begin position="101"/>
        <end position="121"/>
    </location>
</feature>
<sequence>MDDLGGDDRHGLPASGLPPGFEMETGRMCMSWITEPTTLPSTGMPPQILLDTVTSTLPYRLSEWRMCAKGAVEPEIVTGEDVILIQTFHHDQRQWTVLNAVIGPDPSDDRNHPNPSGQEAV</sequence>
<reference evidence="2 3" key="1">
    <citation type="submission" date="2017-04" db="EMBL/GenBank/DDBJ databases">
        <title>Genome Sequence of the Model Brown-Rot Fungus Postia placenta SB12.</title>
        <authorList>
            <consortium name="DOE Joint Genome Institute"/>
            <person name="Gaskell J."/>
            <person name="Kersten P."/>
            <person name="Larrondo L.F."/>
            <person name="Canessa P."/>
            <person name="Martinez D."/>
            <person name="Hibbett D."/>
            <person name="Schmoll M."/>
            <person name="Kubicek C.P."/>
            <person name="Martinez A.T."/>
            <person name="Yadav J."/>
            <person name="Master E."/>
            <person name="Magnuson J.K."/>
            <person name="James T."/>
            <person name="Yaver D."/>
            <person name="Berka R."/>
            <person name="Labutti K."/>
            <person name="Lipzen A."/>
            <person name="Aerts A."/>
            <person name="Barry K."/>
            <person name="Henrissat B."/>
            <person name="Blanchette R."/>
            <person name="Grigoriev I."/>
            <person name="Cullen D."/>
        </authorList>
    </citation>
    <scope>NUCLEOTIDE SEQUENCE [LARGE SCALE GENOMIC DNA]</scope>
    <source>
        <strain evidence="2 3">MAD-698-R-SB12</strain>
    </source>
</reference>
<feature type="region of interest" description="Disordered" evidence="1">
    <location>
        <begin position="1"/>
        <end position="23"/>
    </location>
</feature>
<evidence type="ECO:0000313" key="2">
    <source>
        <dbReference type="EMBL" id="OSX58618.1"/>
    </source>
</evidence>
<evidence type="ECO:0000313" key="3">
    <source>
        <dbReference type="Proteomes" id="UP000194127"/>
    </source>
</evidence>
<keyword evidence="3" id="KW-1185">Reference proteome</keyword>
<organism evidence="2 3">
    <name type="scientific">Postia placenta MAD-698-R-SB12</name>
    <dbReference type="NCBI Taxonomy" id="670580"/>
    <lineage>
        <taxon>Eukaryota</taxon>
        <taxon>Fungi</taxon>
        <taxon>Dikarya</taxon>
        <taxon>Basidiomycota</taxon>
        <taxon>Agaricomycotina</taxon>
        <taxon>Agaricomycetes</taxon>
        <taxon>Polyporales</taxon>
        <taxon>Adustoporiaceae</taxon>
        <taxon>Rhodonia</taxon>
    </lineage>
</organism>
<gene>
    <name evidence="2" type="ORF">POSPLADRAFT_1060513</name>
</gene>
<dbReference type="RefSeq" id="XP_024335412.1">
    <property type="nucleotide sequence ID" value="XM_024481272.1"/>
</dbReference>
<dbReference type="EMBL" id="KZ110604">
    <property type="protein sequence ID" value="OSX58618.1"/>
    <property type="molecule type" value="Genomic_DNA"/>
</dbReference>
<name>A0A1X6MQE0_9APHY</name>
<dbReference type="Proteomes" id="UP000194127">
    <property type="component" value="Unassembled WGS sequence"/>
</dbReference>
<feature type="compositionally biased region" description="Basic and acidic residues" evidence="1">
    <location>
        <begin position="1"/>
        <end position="11"/>
    </location>
</feature>
<evidence type="ECO:0000256" key="1">
    <source>
        <dbReference type="SAM" id="MobiDB-lite"/>
    </source>
</evidence>
<accession>A0A1X6MQE0</accession>
<dbReference type="GeneID" id="36326222"/>
<dbReference type="AlphaFoldDB" id="A0A1X6MQE0"/>